<feature type="region of interest" description="Disordered" evidence="1">
    <location>
        <begin position="1"/>
        <end position="37"/>
    </location>
</feature>
<dbReference type="OrthoDB" id="297071at2759"/>
<proteinExistence type="predicted"/>
<evidence type="ECO:0000313" key="2">
    <source>
        <dbReference type="EMBL" id="EAS01050.2"/>
    </source>
</evidence>
<sequence>MSQDLFKQKLRPLSHNVYSHNSDTRSSTANPQKNKQGTIYKGNFLSKALSPLNQEAMLFQQIFQQRARPITTGGLQYPQTTTSTSNQFIVKNQLKPRTATYNVTQKANQHTQIGRPTTTNSAKHQERNFLDFNLVESEVYPGIYYAKTSLRNLLKEIKFPKQIKALPPDDYRLNLIYQIIQKLFHELNFFLFNILICQHEITQNYLIFFSDSESVPFSKCCNSPVYVELYESGTGRIMCNDQMCQMQLLTEFIINFEEGQNLWKENLVFNTNPNQDNEVRRQVSKLITTGFFKHKSIVKEVKKLQKPTQYKQKNTNDFYPLQANSQENFQSTQNQYFQNPFLTAQEEGYQAYYGQKQPGFNQFNAPPEFQDLQFQSSDNFQDIQQNKHKFNLKSNIPIQNIDNDDQQMPLTRLKINQGELIVMNQKITNGLVQNSQIFNKEFKSNNKFQINQTQTKWRPQSFSNAESEFQLRLPNNAPSIRLKSGFNKEKRNKSTNHKQFLEQIDKHQQSKQNEEEKTLLDIKNMINDILS</sequence>
<dbReference type="eggNOG" id="ENOG502SVT5">
    <property type="taxonomic scope" value="Eukaryota"/>
</dbReference>
<name>I7ML27_TETTS</name>
<dbReference type="AlphaFoldDB" id="I7ML27"/>
<dbReference type="EMBL" id="GG662605">
    <property type="protein sequence ID" value="EAS01050.2"/>
    <property type="molecule type" value="Genomic_DNA"/>
</dbReference>
<dbReference type="InParanoid" id="I7ML27"/>
<protein>
    <submittedName>
        <fullName evidence="2">Uncharacterized protein</fullName>
    </submittedName>
</protein>
<accession>I7ML27</accession>
<dbReference type="RefSeq" id="XP_001021295.2">
    <property type="nucleotide sequence ID" value="XM_001021295.2"/>
</dbReference>
<evidence type="ECO:0000313" key="3">
    <source>
        <dbReference type="Proteomes" id="UP000009168"/>
    </source>
</evidence>
<evidence type="ECO:0000256" key="1">
    <source>
        <dbReference type="SAM" id="MobiDB-lite"/>
    </source>
</evidence>
<keyword evidence="3" id="KW-1185">Reference proteome</keyword>
<gene>
    <name evidence="2" type="ORF">TTHERM_00316030</name>
</gene>
<dbReference type="Proteomes" id="UP000009168">
    <property type="component" value="Unassembled WGS sequence"/>
</dbReference>
<feature type="compositionally biased region" description="Polar residues" evidence="1">
    <location>
        <begin position="16"/>
        <end position="37"/>
    </location>
</feature>
<dbReference type="GeneID" id="7836112"/>
<organism evidence="2 3">
    <name type="scientific">Tetrahymena thermophila (strain SB210)</name>
    <dbReference type="NCBI Taxonomy" id="312017"/>
    <lineage>
        <taxon>Eukaryota</taxon>
        <taxon>Sar</taxon>
        <taxon>Alveolata</taxon>
        <taxon>Ciliophora</taxon>
        <taxon>Intramacronucleata</taxon>
        <taxon>Oligohymenophorea</taxon>
        <taxon>Hymenostomatida</taxon>
        <taxon>Tetrahymenina</taxon>
        <taxon>Tetrahymenidae</taxon>
        <taxon>Tetrahymena</taxon>
    </lineage>
</organism>
<dbReference type="KEGG" id="tet:TTHERM_00316030"/>
<reference evidence="3" key="1">
    <citation type="journal article" date="2006" name="PLoS Biol.">
        <title>Macronuclear genome sequence of the ciliate Tetrahymena thermophila, a model eukaryote.</title>
        <authorList>
            <person name="Eisen J.A."/>
            <person name="Coyne R.S."/>
            <person name="Wu M."/>
            <person name="Wu D."/>
            <person name="Thiagarajan M."/>
            <person name="Wortman J.R."/>
            <person name="Badger J.H."/>
            <person name="Ren Q."/>
            <person name="Amedeo P."/>
            <person name="Jones K.M."/>
            <person name="Tallon L.J."/>
            <person name="Delcher A.L."/>
            <person name="Salzberg S.L."/>
            <person name="Silva J.C."/>
            <person name="Haas B.J."/>
            <person name="Majoros W.H."/>
            <person name="Farzad M."/>
            <person name="Carlton J.M."/>
            <person name="Smith R.K. Jr."/>
            <person name="Garg J."/>
            <person name="Pearlman R.E."/>
            <person name="Karrer K.M."/>
            <person name="Sun L."/>
            <person name="Manning G."/>
            <person name="Elde N.C."/>
            <person name="Turkewitz A.P."/>
            <person name="Asai D.J."/>
            <person name="Wilkes D.E."/>
            <person name="Wang Y."/>
            <person name="Cai H."/>
            <person name="Collins K."/>
            <person name="Stewart B.A."/>
            <person name="Lee S.R."/>
            <person name="Wilamowska K."/>
            <person name="Weinberg Z."/>
            <person name="Ruzzo W.L."/>
            <person name="Wloga D."/>
            <person name="Gaertig J."/>
            <person name="Frankel J."/>
            <person name="Tsao C.-C."/>
            <person name="Gorovsky M.A."/>
            <person name="Keeling P.J."/>
            <person name="Waller R.F."/>
            <person name="Patron N.J."/>
            <person name="Cherry J.M."/>
            <person name="Stover N.A."/>
            <person name="Krieger C.J."/>
            <person name="del Toro C."/>
            <person name="Ryder H.F."/>
            <person name="Williamson S.C."/>
            <person name="Barbeau R.A."/>
            <person name="Hamilton E.P."/>
            <person name="Orias E."/>
        </authorList>
    </citation>
    <scope>NUCLEOTIDE SEQUENCE [LARGE SCALE GENOMIC DNA]</scope>
    <source>
        <strain evidence="3">SB210</strain>
    </source>
</reference>